<dbReference type="SUPFAM" id="SSF51430">
    <property type="entry name" value="NAD(P)-linked oxidoreductase"/>
    <property type="match status" value="1"/>
</dbReference>
<dbReference type="GO" id="GO:0016491">
    <property type="term" value="F:oxidoreductase activity"/>
    <property type="evidence" value="ECO:0007669"/>
    <property type="project" value="UniProtKB-KW"/>
</dbReference>
<dbReference type="PANTHER" id="PTHR43150">
    <property type="entry name" value="HYPERKINETIC, ISOFORM M"/>
    <property type="match status" value="1"/>
</dbReference>
<dbReference type="EMBL" id="WSZM01000380">
    <property type="protein sequence ID" value="KAF4034220.1"/>
    <property type="molecule type" value="Genomic_DNA"/>
</dbReference>
<protein>
    <submittedName>
        <fullName evidence="5">Aldo/keto reductase family</fullName>
    </submittedName>
</protein>
<gene>
    <name evidence="5" type="ORF">GN244_ATG13863</name>
</gene>
<dbReference type="Pfam" id="PF00248">
    <property type="entry name" value="Aldo_ket_red"/>
    <property type="match status" value="1"/>
</dbReference>
<reference evidence="5" key="1">
    <citation type="submission" date="2020-04" db="EMBL/GenBank/DDBJ databases">
        <title>Hybrid Assembly of Korean Phytophthora infestans isolates.</title>
        <authorList>
            <person name="Prokchorchik M."/>
            <person name="Lee Y."/>
            <person name="Seo J."/>
            <person name="Cho J.-H."/>
            <person name="Park Y.-E."/>
            <person name="Jang D.-C."/>
            <person name="Im J.-S."/>
            <person name="Choi J.-G."/>
            <person name="Park H.-J."/>
            <person name="Lee G.-B."/>
            <person name="Lee Y.-G."/>
            <person name="Hong S.-Y."/>
            <person name="Cho K."/>
            <person name="Sohn K.H."/>
        </authorList>
    </citation>
    <scope>NUCLEOTIDE SEQUENCE</scope>
    <source>
        <strain evidence="5">KR_1_A1</strain>
    </source>
</reference>
<keyword evidence="3" id="KW-0560">Oxidoreductase</keyword>
<comment type="similarity">
    <text evidence="1">Belongs to the shaker potassium channel beta subunit family.</text>
</comment>
<dbReference type="InterPro" id="IPR036812">
    <property type="entry name" value="NAD(P)_OxRdtase_dom_sf"/>
</dbReference>
<evidence type="ECO:0000256" key="2">
    <source>
        <dbReference type="ARBA" id="ARBA00022857"/>
    </source>
</evidence>
<accession>A0A833WGZ1</accession>
<dbReference type="InterPro" id="IPR023210">
    <property type="entry name" value="NADP_OxRdtase_dom"/>
</dbReference>
<dbReference type="Gene3D" id="3.20.20.100">
    <property type="entry name" value="NADP-dependent oxidoreductase domain"/>
    <property type="match status" value="1"/>
</dbReference>
<evidence type="ECO:0000313" key="5">
    <source>
        <dbReference type="EMBL" id="KAF4034220.1"/>
    </source>
</evidence>
<evidence type="ECO:0000259" key="4">
    <source>
        <dbReference type="Pfam" id="PF00248"/>
    </source>
</evidence>
<dbReference type="AlphaFoldDB" id="A0A833WGZ1"/>
<dbReference type="PRINTS" id="PR01577">
    <property type="entry name" value="KCNABCHANNEL"/>
</dbReference>
<dbReference type="InterPro" id="IPR005399">
    <property type="entry name" value="K_chnl_volt-dep_bsu_KCNAB-rel"/>
</dbReference>
<evidence type="ECO:0000256" key="3">
    <source>
        <dbReference type="ARBA" id="ARBA00023002"/>
    </source>
</evidence>
<name>A0A833WGZ1_PHYIN</name>
<organism evidence="5 6">
    <name type="scientific">Phytophthora infestans</name>
    <name type="common">Potato late blight agent</name>
    <name type="synonym">Botrytis infestans</name>
    <dbReference type="NCBI Taxonomy" id="4787"/>
    <lineage>
        <taxon>Eukaryota</taxon>
        <taxon>Sar</taxon>
        <taxon>Stramenopiles</taxon>
        <taxon>Oomycota</taxon>
        <taxon>Peronosporomycetes</taxon>
        <taxon>Peronosporales</taxon>
        <taxon>Peronosporaceae</taxon>
        <taxon>Phytophthora</taxon>
    </lineage>
</organism>
<proteinExistence type="inferred from homology"/>
<dbReference type="Proteomes" id="UP000602510">
    <property type="component" value="Unassembled WGS sequence"/>
</dbReference>
<dbReference type="PANTHER" id="PTHR43150:SF2">
    <property type="entry name" value="HYPERKINETIC, ISOFORM M"/>
    <property type="match status" value="1"/>
</dbReference>
<sequence length="353" mass="39720">MATTKMTYRFLGNSGLLVSKLSLGAWMFFDKSDPRYTADNWYKMMLTAFKNGINFFDNAENYTDGYSEELTGLAIKRGIQEGVWNRDDLVVTTKFFAGTKGFTGAGPNDQGVSRKHISEGIKASLRRLELDNVDVVFCHRSEPYTPIEETVRAMNFVIQQGWAYYWGTSEWLASDIQEACETADRLGLIRPVVEQSQYSMFDRNKVEFEFVDLYKKYKLGLTTFSPLSFGVLSGKYSAGRPSDSRFATPMFKDMQLVPSFDKRVEMSDKIKLIAAELGCSLPQLALAWCVAIEKVSTVMIGASRPEQLEENLKALAFVDKVTPEVKAKVDAIVNFVPTVPELNSLATLRGRHL</sequence>
<keyword evidence="2" id="KW-0521">NADP</keyword>
<evidence type="ECO:0000313" key="6">
    <source>
        <dbReference type="Proteomes" id="UP000602510"/>
    </source>
</evidence>
<feature type="domain" description="NADP-dependent oxidoreductase" evidence="4">
    <location>
        <begin position="20"/>
        <end position="332"/>
    </location>
</feature>
<keyword evidence="6" id="KW-1185">Reference proteome</keyword>
<evidence type="ECO:0000256" key="1">
    <source>
        <dbReference type="ARBA" id="ARBA00006515"/>
    </source>
</evidence>
<comment type="caution">
    <text evidence="5">The sequence shown here is derived from an EMBL/GenBank/DDBJ whole genome shotgun (WGS) entry which is preliminary data.</text>
</comment>